<keyword evidence="2" id="KW-1185">Reference proteome</keyword>
<dbReference type="GO" id="GO:0016020">
    <property type="term" value="C:membrane"/>
    <property type="evidence" value="ECO:0007669"/>
    <property type="project" value="UniProtKB-SubCell"/>
</dbReference>
<dbReference type="Proteomes" id="UP001363151">
    <property type="component" value="Unassembled WGS sequence"/>
</dbReference>
<gene>
    <name evidence="1" type="ORF">SO694_00071143</name>
</gene>
<evidence type="ECO:0000313" key="2">
    <source>
        <dbReference type="Proteomes" id="UP001363151"/>
    </source>
</evidence>
<keyword evidence="1" id="KW-0472">Membrane</keyword>
<organism evidence="1 2">
    <name type="scientific">Aureococcus anophagefferens</name>
    <name type="common">Harmful bloom alga</name>
    <dbReference type="NCBI Taxonomy" id="44056"/>
    <lineage>
        <taxon>Eukaryota</taxon>
        <taxon>Sar</taxon>
        <taxon>Stramenopiles</taxon>
        <taxon>Ochrophyta</taxon>
        <taxon>Pelagophyceae</taxon>
        <taxon>Pelagomonadales</taxon>
        <taxon>Pelagomonadaceae</taxon>
        <taxon>Aureococcus</taxon>
    </lineage>
</organism>
<dbReference type="KEGG" id="aaf:AURANDRAFT_65022"/>
<evidence type="ECO:0000313" key="1">
    <source>
        <dbReference type="EMBL" id="KAK7231159.1"/>
    </source>
</evidence>
<accession>A0ABR1FI31</accession>
<sequence length="520" mass="53727">MRAALAAAASDALSSQALLPGLSAVFYGLASLSVVFLNKEILDLYRFPSTSLLLFLQLSATLALAAAAYAGWRATGAYKQTRGADRSAAARSAAPPLALLFLGDVALGHVASRALGLDAFAAFRRLSIPLALHLELWCGQADFNGPVAAAAWAMVSGPMLGLFFGRGKAAEATAAVAAVPSEALGGAAAVAQALRGDGAATLDRRVPRNGTSLLRHRVSGKRATKLERPSSGAAFFDAFSAQGCVAAVASAVVVAGRVVYLKRVLDDARDDADESDAGPEEDAVGLLFDAKGEATLRSGDGRPAPSRNPAAGLAAAGPHGFAGALLARTTALCLPAVALLGVVLDYGALARARRLDAWSDAAFVSRFGLLVAVAGPVHEVAVYLCVLHNSALTTLIAGAFKSTALAAYHAVVASAIAGEPPQDAWDALGMAITALASLVYTVEWFKLSRRRKHGLKHRAASALWASPTAGLDRGLRWPRRADAPAWRSGGTRSPSFDSLMLRRGAHHRSAENLAETIFGA</sequence>
<keyword evidence="1" id="KW-0812">Transmembrane</keyword>
<dbReference type="EMBL" id="JBBJCI010000419">
    <property type="protein sequence ID" value="KAK7231159.1"/>
    <property type="molecule type" value="Genomic_DNA"/>
</dbReference>
<protein>
    <submittedName>
        <fullName evidence="1">Nucleotide-sugar transmembrane transporter</fullName>
    </submittedName>
</protein>
<dbReference type="InterPro" id="IPR050186">
    <property type="entry name" value="TPT_transporter"/>
</dbReference>
<dbReference type="PANTHER" id="PTHR11132">
    <property type="entry name" value="SOLUTE CARRIER FAMILY 35"/>
    <property type="match status" value="1"/>
</dbReference>
<comment type="caution">
    <text evidence="1">The sequence shown here is derived from an EMBL/GenBank/DDBJ whole genome shotgun (WGS) entry which is preliminary data.</text>
</comment>
<name>A0ABR1FI31_AURAN</name>
<reference evidence="1 2" key="1">
    <citation type="submission" date="2024-03" db="EMBL/GenBank/DDBJ databases">
        <title>Aureococcus anophagefferens CCMP1851 and Kratosvirus quantuckense: Draft genome of a second virus-susceptible host strain in the model system.</title>
        <authorList>
            <person name="Chase E."/>
            <person name="Truchon A.R."/>
            <person name="Schepens W."/>
            <person name="Wilhelm S.W."/>
        </authorList>
    </citation>
    <scope>NUCLEOTIDE SEQUENCE [LARGE SCALE GENOMIC DNA]</scope>
    <source>
        <strain evidence="1 2">CCMP1851</strain>
    </source>
</reference>
<proteinExistence type="predicted"/>